<dbReference type="Proteomes" id="UP000008315">
    <property type="component" value="Chromosome"/>
</dbReference>
<feature type="domain" description="Response regulatory" evidence="19">
    <location>
        <begin position="797"/>
        <end position="917"/>
    </location>
</feature>
<feature type="modified residue" description="Phosphohistidine" evidence="16">
    <location>
        <position position="1002"/>
    </location>
</feature>
<protein>
    <recommendedName>
        <fullName evidence="15">Sensory/regulatory protein RpfC</fullName>
        <ecNumber evidence="3">2.7.13.3</ecNumber>
    </recommendedName>
</protein>
<dbReference type="InterPro" id="IPR004358">
    <property type="entry name" value="Sig_transdc_His_kin-like_C"/>
</dbReference>
<evidence type="ECO:0000313" key="23">
    <source>
        <dbReference type="EMBL" id="CCE22143.1"/>
    </source>
</evidence>
<dbReference type="InterPro" id="IPR011006">
    <property type="entry name" value="CheY-like_superfamily"/>
</dbReference>
<dbReference type="HOGENOM" id="CLU_000445_114_15_6"/>
<dbReference type="PROSITE" id="PS50113">
    <property type="entry name" value="PAC"/>
    <property type="match status" value="1"/>
</dbReference>
<dbReference type="Pfam" id="PF00512">
    <property type="entry name" value="HisKA"/>
    <property type="match status" value="1"/>
</dbReference>
<dbReference type="InterPro" id="IPR001789">
    <property type="entry name" value="Sig_transdc_resp-reg_receiver"/>
</dbReference>
<dbReference type="CDD" id="cd16922">
    <property type="entry name" value="HATPase_EvgS-ArcB-TorS-like"/>
    <property type="match status" value="1"/>
</dbReference>
<dbReference type="InterPro" id="IPR005467">
    <property type="entry name" value="His_kinase_dom"/>
</dbReference>
<dbReference type="NCBIfam" id="TIGR00229">
    <property type="entry name" value="sensory_box"/>
    <property type="match status" value="3"/>
</dbReference>
<feature type="modified residue" description="4-aspartylphosphate" evidence="17">
    <location>
        <position position="850"/>
    </location>
</feature>
<dbReference type="InterPro" id="IPR001610">
    <property type="entry name" value="PAC"/>
</dbReference>
<dbReference type="PRINTS" id="PR00344">
    <property type="entry name" value="BCTRLSENSOR"/>
</dbReference>
<evidence type="ECO:0000259" key="21">
    <source>
        <dbReference type="PROSITE" id="PS50113"/>
    </source>
</evidence>
<reference evidence="24" key="1">
    <citation type="journal article" date="2012" name="J. Bacteriol.">
        <title>Genome sequence of the haloalkaliphilic methanotrophic bacterium Methylomicrobium alcaliphilum 20Z.</title>
        <authorList>
            <person name="Vuilleumier S."/>
            <person name="Khmelenina V.N."/>
            <person name="Bringel F."/>
            <person name="Reshetnikov A.S."/>
            <person name="Lajus A."/>
            <person name="Mangenot S."/>
            <person name="Rouy Z."/>
            <person name="Op den Camp H.J."/>
            <person name="Jetten M.S."/>
            <person name="Dispirito A.A."/>
            <person name="Dunfield P."/>
            <person name="Klotz M.G."/>
            <person name="Semrau J.D."/>
            <person name="Stein L.Y."/>
            <person name="Barbe V."/>
            <person name="Medigue C."/>
            <person name="Trotsenko Y.A."/>
            <person name="Kalyuzhnaya M.G."/>
        </authorList>
    </citation>
    <scope>NUCLEOTIDE SEQUENCE [LARGE SCALE GENOMIC DNA]</scope>
    <source>
        <strain evidence="24">DSM 19304 / NCIMB 14124 / VKM B-2133 / 20Z</strain>
    </source>
</reference>
<dbReference type="Gene3D" id="3.30.565.10">
    <property type="entry name" value="Histidine kinase-like ATPase, C-terminal domain"/>
    <property type="match status" value="1"/>
</dbReference>
<dbReference type="PROSITE" id="PS50109">
    <property type="entry name" value="HIS_KIN"/>
    <property type="match status" value="1"/>
</dbReference>
<dbReference type="Pfam" id="PF00072">
    <property type="entry name" value="Response_reg"/>
    <property type="match status" value="1"/>
</dbReference>
<evidence type="ECO:0000256" key="5">
    <source>
        <dbReference type="ARBA" id="ARBA00022553"/>
    </source>
</evidence>
<dbReference type="InterPro" id="IPR003661">
    <property type="entry name" value="HisK_dim/P_dom"/>
</dbReference>
<dbReference type="SMART" id="SM00086">
    <property type="entry name" value="PAC"/>
    <property type="match status" value="2"/>
</dbReference>
<dbReference type="PROSITE" id="PS50112">
    <property type="entry name" value="PAS"/>
    <property type="match status" value="2"/>
</dbReference>
<organism evidence="23 24">
    <name type="scientific">Methylotuvimicrobium alcaliphilum (strain DSM 19304 / NCIMB 14124 / VKM B-2133 / 20Z)</name>
    <name type="common">Methylomicrobium alcaliphilum</name>
    <dbReference type="NCBI Taxonomy" id="1091494"/>
    <lineage>
        <taxon>Bacteria</taxon>
        <taxon>Pseudomonadati</taxon>
        <taxon>Pseudomonadota</taxon>
        <taxon>Gammaproteobacteria</taxon>
        <taxon>Methylococcales</taxon>
        <taxon>Methylococcaceae</taxon>
        <taxon>Methylotuvimicrobium</taxon>
    </lineage>
</organism>
<dbReference type="STRING" id="1091494.MEALZ_0444"/>
<dbReference type="AlphaFoldDB" id="G4SYE2"/>
<dbReference type="InterPro" id="IPR036890">
    <property type="entry name" value="HATPase_C_sf"/>
</dbReference>
<dbReference type="Gene3D" id="1.20.120.160">
    <property type="entry name" value="HPT domain"/>
    <property type="match status" value="1"/>
</dbReference>
<dbReference type="Pfam" id="PF13426">
    <property type="entry name" value="PAS_9"/>
    <property type="match status" value="1"/>
</dbReference>
<dbReference type="KEGG" id="mah:MEALZ_0444"/>
<dbReference type="SMART" id="SM00448">
    <property type="entry name" value="REC"/>
    <property type="match status" value="2"/>
</dbReference>
<comment type="catalytic activity">
    <reaction evidence="1">
        <text>ATP + protein L-histidine = ADP + protein N-phospho-L-histidine.</text>
        <dbReference type="EC" id="2.7.13.3"/>
    </reaction>
</comment>
<evidence type="ECO:0000259" key="20">
    <source>
        <dbReference type="PROSITE" id="PS50112"/>
    </source>
</evidence>
<dbReference type="CDD" id="cd17546">
    <property type="entry name" value="REC_hyHK_CKI1_RcsC-like"/>
    <property type="match status" value="1"/>
</dbReference>
<dbReference type="Pfam" id="PF13188">
    <property type="entry name" value="PAS_8"/>
    <property type="match status" value="1"/>
</dbReference>
<keyword evidence="8" id="KW-0547">Nucleotide-binding</keyword>
<dbReference type="Gene3D" id="3.30.450.20">
    <property type="entry name" value="PAS domain"/>
    <property type="match status" value="3"/>
</dbReference>
<keyword evidence="10" id="KW-0067">ATP-binding</keyword>
<keyword evidence="12" id="KW-0902">Two-component regulatory system</keyword>
<dbReference type="SMART" id="SM00388">
    <property type="entry name" value="HisKA"/>
    <property type="match status" value="1"/>
</dbReference>
<feature type="domain" description="Response regulatory" evidence="19">
    <location>
        <begin position="644"/>
        <end position="768"/>
    </location>
</feature>
<evidence type="ECO:0000256" key="14">
    <source>
        <dbReference type="ARBA" id="ARBA00064003"/>
    </source>
</evidence>
<accession>G4SYE2</accession>
<feature type="domain" description="Histidine kinase" evidence="18">
    <location>
        <begin position="409"/>
        <end position="626"/>
    </location>
</feature>
<dbReference type="GO" id="GO:0005524">
    <property type="term" value="F:ATP binding"/>
    <property type="evidence" value="ECO:0007669"/>
    <property type="project" value="UniProtKB-KW"/>
</dbReference>
<dbReference type="CDD" id="cd00082">
    <property type="entry name" value="HisKA"/>
    <property type="match status" value="1"/>
</dbReference>
<dbReference type="PANTHER" id="PTHR45339">
    <property type="entry name" value="HYBRID SIGNAL TRANSDUCTION HISTIDINE KINASE J"/>
    <property type="match status" value="1"/>
</dbReference>
<keyword evidence="4" id="KW-1003">Cell membrane</keyword>
<dbReference type="InterPro" id="IPR036097">
    <property type="entry name" value="HisK_dim/P_sf"/>
</dbReference>
<feature type="domain" description="HPt" evidence="22">
    <location>
        <begin position="963"/>
        <end position="1056"/>
    </location>
</feature>
<dbReference type="InterPro" id="IPR035965">
    <property type="entry name" value="PAS-like_dom_sf"/>
</dbReference>
<dbReference type="PATRIC" id="fig|271065.3.peg.458"/>
<dbReference type="SMART" id="SM00387">
    <property type="entry name" value="HATPase_c"/>
    <property type="match status" value="1"/>
</dbReference>
<dbReference type="SUPFAM" id="SSF47384">
    <property type="entry name" value="Homodimeric domain of signal transducing histidine kinase"/>
    <property type="match status" value="1"/>
</dbReference>
<evidence type="ECO:0000256" key="9">
    <source>
        <dbReference type="ARBA" id="ARBA00022777"/>
    </source>
</evidence>
<keyword evidence="13" id="KW-0472">Membrane</keyword>
<keyword evidence="24" id="KW-1185">Reference proteome</keyword>
<dbReference type="EC" id="2.7.13.3" evidence="3"/>
<dbReference type="InterPro" id="IPR013655">
    <property type="entry name" value="PAS_fold_3"/>
</dbReference>
<feature type="domain" description="PAS" evidence="20">
    <location>
        <begin position="138"/>
        <end position="191"/>
    </location>
</feature>
<evidence type="ECO:0000256" key="11">
    <source>
        <dbReference type="ARBA" id="ARBA00022989"/>
    </source>
</evidence>
<evidence type="ECO:0000256" key="16">
    <source>
        <dbReference type="PROSITE-ProRule" id="PRU00110"/>
    </source>
</evidence>
<evidence type="ECO:0000256" key="12">
    <source>
        <dbReference type="ARBA" id="ARBA00023012"/>
    </source>
</evidence>
<dbReference type="PROSITE" id="PS50110">
    <property type="entry name" value="RESPONSE_REGULATORY"/>
    <property type="match status" value="2"/>
</dbReference>
<dbReference type="Gene3D" id="3.40.50.2300">
    <property type="match status" value="2"/>
</dbReference>
<evidence type="ECO:0000256" key="6">
    <source>
        <dbReference type="ARBA" id="ARBA00022679"/>
    </source>
</evidence>
<evidence type="ECO:0000256" key="17">
    <source>
        <dbReference type="PROSITE-ProRule" id="PRU00169"/>
    </source>
</evidence>
<dbReference type="CDD" id="cd00130">
    <property type="entry name" value="PAS"/>
    <property type="match status" value="2"/>
</dbReference>
<sequence length="1150" mass="127538">MQMPVHKPVWSQLPKLAAKLAAFEQAPVANLWVDASGAIGYANERFLQTFGYADDELSGMSLDRLIPSLDVDKWREEWWPLIENDRYLPIFPLSWRHSKGIRMEYTVSVSCVEVSGLSFVAFHLWPKYLEQSNNATLAQSDVLSVLQCLGESVCLLDDLGVIRFANPALCKLVGGAEADLVDVPLLEIISPAKSHLTRVWDVLRKKRSETECEFENLAGKSLHVRMTSAPLQAHGQGLARYLVSFVDITEQIKIARQLEAQNASYERLASNVPGFIYKFRMTPEGVFSFPYASRGCKEIFGVEPAAVANDATPIVHTIHPDDLPGFQSSVLDSAIHLSPWNFEARQMTANGEWKWFHAASRPHLQDNGDIIWEGLVMDVTARKRSEEELAKAKLAAEVSAKAKAEFLANMSHEIRTPLNAIIGLNRLVLKSELNEVQRDYLHKVQLSSENLLGIINNILDFSKIESGKLDVEHVEFNLDAVLENIGSMLEPVAAEKHLDLLIDRGLGVPLCMIGDSLRLIQVLTNLCSNAIKFTEQGEVVISVKTEGDDQLRFSVRDTGIGLSEKQKSRIFESFTQADSSTTRHFGGTGLGLTISKHLVEMMGGELGVVSAEGAGSEFYFTLPLNVVPDSQSVDHMPAELEGWHVLLICENETACGIFETMLRDLRFNVTLCSLGKMKLQDILREHQDSEQSTLELVLLDWKMSDADKADILKALETSAFGKKTPIIINVSSLEAESIKKVSGQFANITLMNKPSTPSCLMDAILNACGKEALIENLKNRHDTANALFFEAAVRGIRVLIVEDNEINQEVVRKTLESAGVVVDIVNNGLEAVNLLRQTADEPIYNAVLMDLQMPEMDGYEATTILRKDSRFDKLPIIAMTAHTIESDRQQCLATGMQDHIGKPIDPEQLFSKLARWTVLSGDHESPVLPENQAPTMESSQCLPALASLETVNVQSALRLLQDDESLLLKLLLKFADEQGSAADSIAGMLVEEKPENAADKAHLIKGVAGNLHILKVFETAAQLESELRQSDASMVAEALSNFAYEMNRFVEEMDGWRQLSATPGLVEESRNCSEMTTEVVNETVTLCGRLIDFLEANNWQAEDCLEELELRMGGGYAQELAIIKNYLMDLEFAVAADCVKELRDRLRTSI</sequence>
<keyword evidence="5 17" id="KW-0597">Phosphoprotein</keyword>
<evidence type="ECO:0000256" key="15">
    <source>
        <dbReference type="ARBA" id="ARBA00068150"/>
    </source>
</evidence>
<proteinExistence type="predicted"/>
<dbReference type="GO" id="GO:0005886">
    <property type="term" value="C:plasma membrane"/>
    <property type="evidence" value="ECO:0007669"/>
    <property type="project" value="UniProtKB-SubCell"/>
</dbReference>
<dbReference type="SUPFAM" id="SSF55785">
    <property type="entry name" value="PYP-like sensor domain (PAS domain)"/>
    <property type="match status" value="3"/>
</dbReference>
<evidence type="ECO:0000256" key="8">
    <source>
        <dbReference type="ARBA" id="ARBA00022741"/>
    </source>
</evidence>
<evidence type="ECO:0000313" key="24">
    <source>
        <dbReference type="Proteomes" id="UP000008315"/>
    </source>
</evidence>
<evidence type="ECO:0000256" key="13">
    <source>
        <dbReference type="ARBA" id="ARBA00023136"/>
    </source>
</evidence>
<evidence type="ECO:0000256" key="7">
    <source>
        <dbReference type="ARBA" id="ARBA00022692"/>
    </source>
</evidence>
<dbReference type="InterPro" id="IPR000700">
    <property type="entry name" value="PAS-assoc_C"/>
</dbReference>
<dbReference type="SMART" id="SM00091">
    <property type="entry name" value="PAS"/>
    <property type="match status" value="3"/>
</dbReference>
<keyword evidence="11" id="KW-1133">Transmembrane helix</keyword>
<gene>
    <name evidence="23" type="ordered locus">MEALZ_0444</name>
</gene>
<dbReference type="PROSITE" id="PS50894">
    <property type="entry name" value="HPT"/>
    <property type="match status" value="1"/>
</dbReference>
<evidence type="ECO:0000256" key="3">
    <source>
        <dbReference type="ARBA" id="ARBA00012438"/>
    </source>
</evidence>
<evidence type="ECO:0000259" key="19">
    <source>
        <dbReference type="PROSITE" id="PS50110"/>
    </source>
</evidence>
<comment type="subunit">
    <text evidence="14">At low DSF concentrations, interacts with RpfF.</text>
</comment>
<dbReference type="Pfam" id="PF02518">
    <property type="entry name" value="HATPase_c"/>
    <property type="match status" value="1"/>
</dbReference>
<feature type="modified residue" description="4-aspartylphosphate" evidence="17">
    <location>
        <position position="700"/>
    </location>
</feature>
<evidence type="ECO:0000256" key="10">
    <source>
        <dbReference type="ARBA" id="ARBA00022840"/>
    </source>
</evidence>
<dbReference type="GO" id="GO:0000155">
    <property type="term" value="F:phosphorelay sensor kinase activity"/>
    <property type="evidence" value="ECO:0007669"/>
    <property type="project" value="InterPro"/>
</dbReference>
<feature type="domain" description="PAS" evidence="20">
    <location>
        <begin position="22"/>
        <end position="85"/>
    </location>
</feature>
<dbReference type="Gene3D" id="1.10.287.130">
    <property type="match status" value="1"/>
</dbReference>
<name>G4SYE2_META2</name>
<evidence type="ECO:0000256" key="2">
    <source>
        <dbReference type="ARBA" id="ARBA00004651"/>
    </source>
</evidence>
<dbReference type="EMBL" id="FO082060">
    <property type="protein sequence ID" value="CCE22143.1"/>
    <property type="molecule type" value="Genomic_DNA"/>
</dbReference>
<dbReference type="Pfam" id="PF08447">
    <property type="entry name" value="PAS_3"/>
    <property type="match status" value="1"/>
</dbReference>
<dbReference type="PANTHER" id="PTHR45339:SF1">
    <property type="entry name" value="HYBRID SIGNAL TRANSDUCTION HISTIDINE KINASE J"/>
    <property type="match status" value="1"/>
</dbReference>
<keyword evidence="6 23" id="KW-0808">Transferase</keyword>
<dbReference type="SUPFAM" id="SSF55874">
    <property type="entry name" value="ATPase domain of HSP90 chaperone/DNA topoisomerase II/histidine kinase"/>
    <property type="match status" value="1"/>
</dbReference>
<dbReference type="FunFam" id="1.10.287.130:FF:000002">
    <property type="entry name" value="Two-component osmosensing histidine kinase"/>
    <property type="match status" value="1"/>
</dbReference>
<dbReference type="SUPFAM" id="SSF47226">
    <property type="entry name" value="Histidine-containing phosphotransfer domain, HPT domain"/>
    <property type="match status" value="1"/>
</dbReference>
<dbReference type="InterPro" id="IPR000014">
    <property type="entry name" value="PAS"/>
</dbReference>
<evidence type="ECO:0000259" key="18">
    <source>
        <dbReference type="PROSITE" id="PS50109"/>
    </source>
</evidence>
<keyword evidence="9 23" id="KW-0418">Kinase</keyword>
<dbReference type="FunFam" id="3.30.565.10:FF:000010">
    <property type="entry name" value="Sensor histidine kinase RcsC"/>
    <property type="match status" value="1"/>
</dbReference>
<comment type="subcellular location">
    <subcellularLocation>
        <location evidence="2">Cell membrane</location>
        <topology evidence="2">Multi-pass membrane protein</topology>
    </subcellularLocation>
</comment>
<dbReference type="InterPro" id="IPR003594">
    <property type="entry name" value="HATPase_dom"/>
</dbReference>
<dbReference type="SUPFAM" id="SSF52172">
    <property type="entry name" value="CheY-like"/>
    <property type="match status" value="2"/>
</dbReference>
<evidence type="ECO:0000256" key="1">
    <source>
        <dbReference type="ARBA" id="ARBA00000085"/>
    </source>
</evidence>
<dbReference type="InterPro" id="IPR008207">
    <property type="entry name" value="Sig_transdc_His_kin_Hpt_dom"/>
</dbReference>
<evidence type="ECO:0000256" key="4">
    <source>
        <dbReference type="ARBA" id="ARBA00022475"/>
    </source>
</evidence>
<keyword evidence="7" id="KW-0812">Transmembrane</keyword>
<feature type="domain" description="PAC" evidence="21">
    <location>
        <begin position="340"/>
        <end position="391"/>
    </location>
</feature>
<dbReference type="InterPro" id="IPR036641">
    <property type="entry name" value="HPT_dom_sf"/>
</dbReference>
<evidence type="ECO:0000259" key="22">
    <source>
        <dbReference type="PROSITE" id="PS50894"/>
    </source>
</evidence>